<dbReference type="Proteomes" id="UP000466535">
    <property type="component" value="Unassembled WGS sequence"/>
</dbReference>
<sequence>MDDQPDADALFDRLDLGEYETTALKGLLTHGRSTAPNLAEATGIPNARIYGVLDELADRGFVEVIPGRPKEFQPKPPAEILDRAVENRQQAFESFRAELDELREPFLETYQPRYQRASEDRSPAEELFHVVDVGKPSESETRSIYRDAERTLRIMTKSFEYFERVRPALETAVDRGVEIDVLFVHPEHLSEHNSEIQAEIAGELAAEFPSLDLRFSEKPLPWRGTLADPSMDYETGIAIILVEEKDIPLHLRQAAVTENGSFVAGLNRYFELIWEYESVGSDAIETL</sequence>
<protein>
    <submittedName>
        <fullName evidence="2">TrmB family transcriptional regulator</fullName>
    </submittedName>
</protein>
<dbReference type="PANTHER" id="PTHR34293">
    <property type="entry name" value="HTH-TYPE TRANSCRIPTIONAL REGULATOR TRMBL2"/>
    <property type="match status" value="1"/>
</dbReference>
<comment type="caution">
    <text evidence="2">The sequence shown here is derived from an EMBL/GenBank/DDBJ whole genome shotgun (WGS) entry which is preliminary data.</text>
</comment>
<dbReference type="Gene3D" id="1.10.10.10">
    <property type="entry name" value="Winged helix-like DNA-binding domain superfamily/Winged helix DNA-binding domain"/>
    <property type="match status" value="1"/>
</dbReference>
<dbReference type="PANTHER" id="PTHR34293:SF1">
    <property type="entry name" value="HTH-TYPE TRANSCRIPTIONAL REGULATOR TRMBL2"/>
    <property type="match status" value="1"/>
</dbReference>
<evidence type="ECO:0000313" key="2">
    <source>
        <dbReference type="EMBL" id="MXR51716.1"/>
    </source>
</evidence>
<gene>
    <name evidence="2" type="ORF">GRX03_08885</name>
</gene>
<dbReference type="SUPFAM" id="SSF46785">
    <property type="entry name" value="Winged helix' DNA-binding domain"/>
    <property type="match status" value="1"/>
</dbReference>
<dbReference type="InterPro" id="IPR002831">
    <property type="entry name" value="Tscrpt_reg_TrmB_N"/>
</dbReference>
<dbReference type="InterPro" id="IPR036390">
    <property type="entry name" value="WH_DNA-bd_sf"/>
</dbReference>
<dbReference type="InterPro" id="IPR036388">
    <property type="entry name" value="WH-like_DNA-bd_sf"/>
</dbReference>
<evidence type="ECO:0000259" key="1">
    <source>
        <dbReference type="Pfam" id="PF01978"/>
    </source>
</evidence>
<reference evidence="2 3" key="1">
    <citation type="submission" date="2019-12" db="EMBL/GenBank/DDBJ databases">
        <title>Isolation and characterization of three novel carbon monoxide-oxidizing members of Halobacteria from salione crusts and soils.</title>
        <authorList>
            <person name="Myers M.R."/>
            <person name="King G.M."/>
        </authorList>
    </citation>
    <scope>NUCLEOTIDE SEQUENCE [LARGE SCALE GENOMIC DNA]</scope>
    <source>
        <strain evidence="2 3">WSH3</strain>
    </source>
</reference>
<proteinExistence type="predicted"/>
<organism evidence="2 3">
    <name type="scientific">Halovenus carboxidivorans</name>
    <dbReference type="NCBI Taxonomy" id="2692199"/>
    <lineage>
        <taxon>Archaea</taxon>
        <taxon>Methanobacteriati</taxon>
        <taxon>Methanobacteriota</taxon>
        <taxon>Stenosarchaea group</taxon>
        <taxon>Halobacteria</taxon>
        <taxon>Halobacteriales</taxon>
        <taxon>Haloarculaceae</taxon>
        <taxon>Halovenus</taxon>
    </lineage>
</organism>
<name>A0A6B0T6A1_9EURY</name>
<dbReference type="AlphaFoldDB" id="A0A6B0T6A1"/>
<accession>A0A6B0T6A1</accession>
<dbReference type="RefSeq" id="WP_159763854.1">
    <property type="nucleotide sequence ID" value="NZ_WUUT01000003.1"/>
</dbReference>
<keyword evidence="3" id="KW-1185">Reference proteome</keyword>
<dbReference type="Pfam" id="PF01978">
    <property type="entry name" value="TrmB"/>
    <property type="match status" value="1"/>
</dbReference>
<dbReference type="OrthoDB" id="30795at2157"/>
<dbReference type="InterPro" id="IPR051797">
    <property type="entry name" value="TrmB-like"/>
</dbReference>
<evidence type="ECO:0000313" key="3">
    <source>
        <dbReference type="Proteomes" id="UP000466535"/>
    </source>
</evidence>
<feature type="domain" description="Transcription regulator TrmB N-terminal" evidence="1">
    <location>
        <begin position="13"/>
        <end position="77"/>
    </location>
</feature>
<dbReference type="EMBL" id="WUUT01000003">
    <property type="protein sequence ID" value="MXR51716.1"/>
    <property type="molecule type" value="Genomic_DNA"/>
</dbReference>